<dbReference type="SUPFAM" id="SSF89082">
    <property type="entry name" value="Antibiotic binding domain of TipA-like multidrug resistance regulators"/>
    <property type="match status" value="1"/>
</dbReference>
<dbReference type="GO" id="GO:0003700">
    <property type="term" value="F:DNA-binding transcription factor activity"/>
    <property type="evidence" value="ECO:0007669"/>
    <property type="project" value="InterPro"/>
</dbReference>
<dbReference type="InterPro" id="IPR047057">
    <property type="entry name" value="MerR_fam"/>
</dbReference>
<organism evidence="6">
    <name type="scientific">bioreactor metagenome</name>
    <dbReference type="NCBI Taxonomy" id="1076179"/>
    <lineage>
        <taxon>unclassified sequences</taxon>
        <taxon>metagenomes</taxon>
        <taxon>ecological metagenomes</taxon>
    </lineage>
</organism>
<protein>
    <submittedName>
        <fullName evidence="6">HTH-type transcriptional activator mta</fullName>
    </submittedName>
</protein>
<comment type="caution">
    <text evidence="6">The sequence shown here is derived from an EMBL/GenBank/DDBJ whole genome shotgun (WGS) entry which is preliminary data.</text>
</comment>
<name>A0A644YMN2_9ZZZZ</name>
<dbReference type="SUPFAM" id="SSF46955">
    <property type="entry name" value="Putative DNA-binding domain"/>
    <property type="match status" value="1"/>
</dbReference>
<dbReference type="SMART" id="SM00422">
    <property type="entry name" value="HTH_MERR"/>
    <property type="match status" value="1"/>
</dbReference>
<dbReference type="Gene3D" id="1.10.490.50">
    <property type="entry name" value="Antibiotic binding domain of TipA-like multidrug resistance regulators"/>
    <property type="match status" value="1"/>
</dbReference>
<dbReference type="CDD" id="cd01106">
    <property type="entry name" value="HTH_TipAL-Mta"/>
    <property type="match status" value="1"/>
</dbReference>
<keyword evidence="2" id="KW-0238">DNA-binding</keyword>
<keyword evidence="4" id="KW-0804">Transcription</keyword>
<dbReference type="AlphaFoldDB" id="A0A644YMN2"/>
<dbReference type="InterPro" id="IPR036244">
    <property type="entry name" value="TipA-like_antibiotic-bd"/>
</dbReference>
<evidence type="ECO:0000259" key="5">
    <source>
        <dbReference type="PROSITE" id="PS50937"/>
    </source>
</evidence>
<accession>A0A644YMN2</accession>
<evidence type="ECO:0000256" key="3">
    <source>
        <dbReference type="ARBA" id="ARBA00023159"/>
    </source>
</evidence>
<dbReference type="Pfam" id="PF13411">
    <property type="entry name" value="MerR_1"/>
    <property type="match status" value="1"/>
</dbReference>
<dbReference type="InterPro" id="IPR012925">
    <property type="entry name" value="TipAS_dom"/>
</dbReference>
<feature type="domain" description="HTH merR-type" evidence="5">
    <location>
        <begin position="1"/>
        <end position="71"/>
    </location>
</feature>
<evidence type="ECO:0000256" key="2">
    <source>
        <dbReference type="ARBA" id="ARBA00023125"/>
    </source>
</evidence>
<dbReference type="PROSITE" id="PS50937">
    <property type="entry name" value="HTH_MERR_2"/>
    <property type="match status" value="1"/>
</dbReference>
<keyword evidence="3" id="KW-0010">Activator</keyword>
<sequence length="251" mass="28825">MEYKIQELADLAGISSRTLRYYDKIGLLKPGRIHSNGYRVYGGAEVDLLQQILLYREMDVPLEEISKILHAPNFDRKVALQNHLRALSDHRDRLNLLIETVQKTISAEKGGILMKDHAKFEGMKKNMIEENEKKYGKETRAHFGDKVVNESNAKLMGLTQKQFEDHETLTTLLNQTLVRALEEGDPGSQLAQKACELHKQWLGSFWSEYSKEAHLGLVQMYVDDSRFKAYYDAIAPGTAEFLLEAMKRYCQ</sequence>
<dbReference type="PANTHER" id="PTHR30204">
    <property type="entry name" value="REDOX-CYCLING DRUG-SENSING TRANSCRIPTIONAL ACTIVATOR SOXR"/>
    <property type="match status" value="1"/>
</dbReference>
<dbReference type="InterPro" id="IPR000551">
    <property type="entry name" value="MerR-type_HTH_dom"/>
</dbReference>
<gene>
    <name evidence="6" type="primary">mta_9</name>
    <name evidence="6" type="ORF">SDC9_74267</name>
</gene>
<evidence type="ECO:0000313" key="6">
    <source>
        <dbReference type="EMBL" id="MPM27753.1"/>
    </source>
</evidence>
<dbReference type="GO" id="GO:0003677">
    <property type="term" value="F:DNA binding"/>
    <property type="evidence" value="ECO:0007669"/>
    <property type="project" value="UniProtKB-KW"/>
</dbReference>
<dbReference type="InterPro" id="IPR009061">
    <property type="entry name" value="DNA-bd_dom_put_sf"/>
</dbReference>
<dbReference type="Gene3D" id="1.10.1660.10">
    <property type="match status" value="1"/>
</dbReference>
<dbReference type="Pfam" id="PF07739">
    <property type="entry name" value="TipAS"/>
    <property type="match status" value="1"/>
</dbReference>
<keyword evidence="1" id="KW-0805">Transcription regulation</keyword>
<dbReference type="EMBL" id="VSSQ01005079">
    <property type="protein sequence ID" value="MPM27753.1"/>
    <property type="molecule type" value="Genomic_DNA"/>
</dbReference>
<proteinExistence type="predicted"/>
<evidence type="ECO:0000256" key="1">
    <source>
        <dbReference type="ARBA" id="ARBA00023015"/>
    </source>
</evidence>
<evidence type="ECO:0000256" key="4">
    <source>
        <dbReference type="ARBA" id="ARBA00023163"/>
    </source>
</evidence>
<dbReference type="PANTHER" id="PTHR30204:SF90">
    <property type="entry name" value="HTH-TYPE TRANSCRIPTIONAL ACTIVATOR MTA"/>
    <property type="match status" value="1"/>
</dbReference>
<reference evidence="6" key="1">
    <citation type="submission" date="2019-08" db="EMBL/GenBank/DDBJ databases">
        <authorList>
            <person name="Kucharzyk K."/>
            <person name="Murdoch R.W."/>
            <person name="Higgins S."/>
            <person name="Loffler F."/>
        </authorList>
    </citation>
    <scope>NUCLEOTIDE SEQUENCE</scope>
</reference>